<evidence type="ECO:0000313" key="2">
    <source>
        <dbReference type="Proteomes" id="UP001158500"/>
    </source>
</evidence>
<accession>A0AA42P6C2</accession>
<name>A0AA42P6C2_STUST</name>
<dbReference type="Pfam" id="PF13554">
    <property type="entry name" value="Phage_tail_terminator_5"/>
    <property type="match status" value="1"/>
</dbReference>
<dbReference type="AlphaFoldDB" id="A0AA42P6C2"/>
<dbReference type="Proteomes" id="UP001158500">
    <property type="component" value="Unassembled WGS sequence"/>
</dbReference>
<dbReference type="InterPro" id="IPR025395">
    <property type="entry name" value="Phage_tail_terminator-like"/>
</dbReference>
<gene>
    <name evidence="1" type="ORF">N5C32_00345</name>
</gene>
<dbReference type="Gene3D" id="3.30.2000.20">
    <property type="match status" value="1"/>
</dbReference>
<organism evidence="1 2">
    <name type="scientific">Stutzerimonas stutzeri</name>
    <name type="common">Pseudomonas stutzeri</name>
    <dbReference type="NCBI Taxonomy" id="316"/>
    <lineage>
        <taxon>Bacteria</taxon>
        <taxon>Pseudomonadati</taxon>
        <taxon>Pseudomonadota</taxon>
        <taxon>Gammaproteobacteria</taxon>
        <taxon>Pseudomonadales</taxon>
        <taxon>Pseudomonadaceae</taxon>
        <taxon>Stutzerimonas</taxon>
    </lineage>
</organism>
<comment type="caution">
    <text evidence="1">The sequence shown here is derived from an EMBL/GenBank/DDBJ whole genome shotgun (WGS) entry which is preliminary data.</text>
</comment>
<proteinExistence type="predicted"/>
<sequence length="135" mass="14532">MSQKLIRSLLQGRLNTFATARTLPVAWENITFAPPAGQYLRFNLLKAPTDSADLAGAHREYSGVCQISVFVPKGKGPTDAETLAADLAGLFPLNDRLTSGSFAMQITSPCSEGPPINGDTHFMVPVSFTYRADTI</sequence>
<dbReference type="RefSeq" id="WP_279640962.1">
    <property type="nucleotide sequence ID" value="NZ_JAOCAE010000001.1"/>
</dbReference>
<evidence type="ECO:0000313" key="1">
    <source>
        <dbReference type="EMBL" id="MDH1234485.1"/>
    </source>
</evidence>
<reference evidence="1" key="1">
    <citation type="submission" date="2022-09" db="EMBL/GenBank/DDBJ databases">
        <title>Intensive care unit water sources are persistently colonized with multi-drug resistant bacteria and are the site of extensive horizontal gene transfer of antibiotic resistance genes.</title>
        <authorList>
            <person name="Diorio-Toth L."/>
        </authorList>
    </citation>
    <scope>NUCLEOTIDE SEQUENCE</scope>
    <source>
        <strain evidence="1">GD03947</strain>
    </source>
</reference>
<protein>
    <submittedName>
        <fullName evidence="1">DUF4128 domain-containing protein</fullName>
    </submittedName>
</protein>
<dbReference type="EMBL" id="JAOCAE010000001">
    <property type="protein sequence ID" value="MDH1234485.1"/>
    <property type="molecule type" value="Genomic_DNA"/>
</dbReference>